<dbReference type="AlphaFoldDB" id="A0A5C3Q574"/>
<keyword evidence="3" id="KW-1185">Reference proteome</keyword>
<feature type="compositionally biased region" description="Basic and acidic residues" evidence="1">
    <location>
        <begin position="73"/>
        <end position="82"/>
    </location>
</feature>
<feature type="non-terminal residue" evidence="2">
    <location>
        <position position="1"/>
    </location>
</feature>
<evidence type="ECO:0000256" key="1">
    <source>
        <dbReference type="SAM" id="MobiDB-lite"/>
    </source>
</evidence>
<evidence type="ECO:0000313" key="3">
    <source>
        <dbReference type="Proteomes" id="UP000305067"/>
    </source>
</evidence>
<protein>
    <submittedName>
        <fullName evidence="2">Uncharacterized protein</fullName>
    </submittedName>
</protein>
<evidence type="ECO:0000313" key="2">
    <source>
        <dbReference type="EMBL" id="TFK96981.1"/>
    </source>
</evidence>
<dbReference type="Proteomes" id="UP000305067">
    <property type="component" value="Unassembled WGS sequence"/>
</dbReference>
<sequence>RERMREIKAGRISRRRQTARNCYEKRRRASGESSRGKGSRQAGETRGGGEWRSRKEQGETETGIAVKIFNSMKEQKGEETSE</sequence>
<gene>
    <name evidence="2" type="ORF">BDV98DRAFT_575264</name>
</gene>
<organism evidence="2 3">
    <name type="scientific">Pterulicium gracile</name>
    <dbReference type="NCBI Taxonomy" id="1884261"/>
    <lineage>
        <taxon>Eukaryota</taxon>
        <taxon>Fungi</taxon>
        <taxon>Dikarya</taxon>
        <taxon>Basidiomycota</taxon>
        <taxon>Agaricomycotina</taxon>
        <taxon>Agaricomycetes</taxon>
        <taxon>Agaricomycetidae</taxon>
        <taxon>Agaricales</taxon>
        <taxon>Pleurotineae</taxon>
        <taxon>Pterulaceae</taxon>
        <taxon>Pterulicium</taxon>
    </lineage>
</organism>
<feature type="compositionally biased region" description="Basic and acidic residues" evidence="1">
    <location>
        <begin position="47"/>
        <end position="58"/>
    </location>
</feature>
<reference evidence="2 3" key="1">
    <citation type="journal article" date="2019" name="Nat. Ecol. Evol.">
        <title>Megaphylogeny resolves global patterns of mushroom evolution.</title>
        <authorList>
            <person name="Varga T."/>
            <person name="Krizsan K."/>
            <person name="Foldi C."/>
            <person name="Dima B."/>
            <person name="Sanchez-Garcia M."/>
            <person name="Sanchez-Ramirez S."/>
            <person name="Szollosi G.J."/>
            <person name="Szarkandi J.G."/>
            <person name="Papp V."/>
            <person name="Albert L."/>
            <person name="Andreopoulos W."/>
            <person name="Angelini C."/>
            <person name="Antonin V."/>
            <person name="Barry K.W."/>
            <person name="Bougher N.L."/>
            <person name="Buchanan P."/>
            <person name="Buyck B."/>
            <person name="Bense V."/>
            <person name="Catcheside P."/>
            <person name="Chovatia M."/>
            <person name="Cooper J."/>
            <person name="Damon W."/>
            <person name="Desjardin D."/>
            <person name="Finy P."/>
            <person name="Geml J."/>
            <person name="Haridas S."/>
            <person name="Hughes K."/>
            <person name="Justo A."/>
            <person name="Karasinski D."/>
            <person name="Kautmanova I."/>
            <person name="Kiss B."/>
            <person name="Kocsube S."/>
            <person name="Kotiranta H."/>
            <person name="LaButti K.M."/>
            <person name="Lechner B.E."/>
            <person name="Liimatainen K."/>
            <person name="Lipzen A."/>
            <person name="Lukacs Z."/>
            <person name="Mihaltcheva S."/>
            <person name="Morgado L.N."/>
            <person name="Niskanen T."/>
            <person name="Noordeloos M.E."/>
            <person name="Ohm R.A."/>
            <person name="Ortiz-Santana B."/>
            <person name="Ovrebo C."/>
            <person name="Racz N."/>
            <person name="Riley R."/>
            <person name="Savchenko A."/>
            <person name="Shiryaev A."/>
            <person name="Soop K."/>
            <person name="Spirin V."/>
            <person name="Szebenyi C."/>
            <person name="Tomsovsky M."/>
            <person name="Tulloss R.E."/>
            <person name="Uehling J."/>
            <person name="Grigoriev I.V."/>
            <person name="Vagvolgyi C."/>
            <person name="Papp T."/>
            <person name="Martin F.M."/>
            <person name="Miettinen O."/>
            <person name="Hibbett D.S."/>
            <person name="Nagy L.G."/>
        </authorList>
    </citation>
    <scope>NUCLEOTIDE SEQUENCE [LARGE SCALE GENOMIC DNA]</scope>
    <source>
        <strain evidence="2 3">CBS 309.79</strain>
    </source>
</reference>
<dbReference type="EMBL" id="ML178852">
    <property type="protein sequence ID" value="TFK96981.1"/>
    <property type="molecule type" value="Genomic_DNA"/>
</dbReference>
<name>A0A5C3Q574_9AGAR</name>
<feature type="region of interest" description="Disordered" evidence="1">
    <location>
        <begin position="1"/>
        <end position="82"/>
    </location>
</feature>
<proteinExistence type="predicted"/>
<accession>A0A5C3Q574</accession>